<accession>A0ABR0AJ58</accession>
<name>A0ABR0AJ58_9CRUS</name>
<sequence length="154" mass="17625">MAEVCNVASIDIVNYKTKDRFLRYSSSSRTSRVYAVVRYCQLKVHNLYITLLVIHTIFKTWVSSCVISSNHPDLLWSANEKHLHISKFLKIFRGNIDPPCNCIQDEIGLGMVMLLTETIKLMFQLPVNVYVDVNGVGVAFLNVVLEIGVRFQMR</sequence>
<keyword evidence="2" id="KW-1185">Reference proteome</keyword>
<dbReference type="EMBL" id="JAOYFB010000037">
    <property type="protein sequence ID" value="KAK4025145.1"/>
    <property type="molecule type" value="Genomic_DNA"/>
</dbReference>
<comment type="caution">
    <text evidence="1">The sequence shown here is derived from an EMBL/GenBank/DDBJ whole genome shotgun (WGS) entry which is preliminary data.</text>
</comment>
<evidence type="ECO:0000313" key="2">
    <source>
        <dbReference type="Proteomes" id="UP001234178"/>
    </source>
</evidence>
<protein>
    <submittedName>
        <fullName evidence="1">Uncharacterized protein</fullName>
    </submittedName>
</protein>
<dbReference type="Proteomes" id="UP001234178">
    <property type="component" value="Unassembled WGS sequence"/>
</dbReference>
<proteinExistence type="predicted"/>
<organism evidence="1 2">
    <name type="scientific">Daphnia magna</name>
    <dbReference type="NCBI Taxonomy" id="35525"/>
    <lineage>
        <taxon>Eukaryota</taxon>
        <taxon>Metazoa</taxon>
        <taxon>Ecdysozoa</taxon>
        <taxon>Arthropoda</taxon>
        <taxon>Crustacea</taxon>
        <taxon>Branchiopoda</taxon>
        <taxon>Diplostraca</taxon>
        <taxon>Cladocera</taxon>
        <taxon>Anomopoda</taxon>
        <taxon>Daphniidae</taxon>
        <taxon>Daphnia</taxon>
    </lineage>
</organism>
<evidence type="ECO:0000313" key="1">
    <source>
        <dbReference type="EMBL" id="KAK4025145.1"/>
    </source>
</evidence>
<gene>
    <name evidence="1" type="ORF">OUZ56_010645</name>
</gene>
<reference evidence="1 2" key="1">
    <citation type="journal article" date="2023" name="Nucleic Acids Res.">
        <title>The hologenome of Daphnia magna reveals possible DNA methylation and microbiome-mediated evolution of the host genome.</title>
        <authorList>
            <person name="Chaturvedi A."/>
            <person name="Li X."/>
            <person name="Dhandapani V."/>
            <person name="Marshall H."/>
            <person name="Kissane S."/>
            <person name="Cuenca-Cambronero M."/>
            <person name="Asole G."/>
            <person name="Calvet F."/>
            <person name="Ruiz-Romero M."/>
            <person name="Marangio P."/>
            <person name="Guigo R."/>
            <person name="Rago D."/>
            <person name="Mirbahai L."/>
            <person name="Eastwood N."/>
            <person name="Colbourne J.K."/>
            <person name="Zhou J."/>
            <person name="Mallon E."/>
            <person name="Orsini L."/>
        </authorList>
    </citation>
    <scope>NUCLEOTIDE SEQUENCE [LARGE SCALE GENOMIC DNA]</scope>
    <source>
        <strain evidence="1">LRV0_1</strain>
    </source>
</reference>